<dbReference type="GO" id="GO:0010041">
    <property type="term" value="P:response to iron(III) ion"/>
    <property type="evidence" value="ECO:0007669"/>
    <property type="project" value="TreeGrafter"/>
</dbReference>
<feature type="transmembrane region" description="Helical" evidence="8">
    <location>
        <begin position="337"/>
        <end position="357"/>
    </location>
</feature>
<evidence type="ECO:0000256" key="2">
    <source>
        <dbReference type="ARBA" id="ARBA00022475"/>
    </source>
</evidence>
<dbReference type="GO" id="GO:0005886">
    <property type="term" value="C:plasma membrane"/>
    <property type="evidence" value="ECO:0007669"/>
    <property type="project" value="UniProtKB-SubCell"/>
</dbReference>
<feature type="transmembrane region" description="Helical" evidence="8">
    <location>
        <begin position="404"/>
        <end position="424"/>
    </location>
</feature>
<feature type="transmembrane region" description="Helical" evidence="8">
    <location>
        <begin position="40"/>
        <end position="62"/>
    </location>
</feature>
<dbReference type="Proteomes" id="UP000276899">
    <property type="component" value="Chromosome"/>
</dbReference>
<feature type="transmembrane region" description="Helical" evidence="8">
    <location>
        <begin position="83"/>
        <end position="108"/>
    </location>
</feature>
<evidence type="ECO:0000256" key="4">
    <source>
        <dbReference type="ARBA" id="ARBA00022679"/>
    </source>
</evidence>
<evidence type="ECO:0000313" key="10">
    <source>
        <dbReference type="Proteomes" id="UP000276899"/>
    </source>
</evidence>
<dbReference type="InterPro" id="IPR050297">
    <property type="entry name" value="LipidA_mod_glycosyltrf_83"/>
</dbReference>
<keyword evidence="2" id="KW-1003">Cell membrane</keyword>
<protein>
    <recommendedName>
        <fullName evidence="11">Glycosyltransferase RgtA/B/C/D-like domain-containing protein</fullName>
    </recommendedName>
</protein>
<evidence type="ECO:0000256" key="8">
    <source>
        <dbReference type="SAM" id="Phobius"/>
    </source>
</evidence>
<keyword evidence="4" id="KW-0808">Transferase</keyword>
<dbReference type="AlphaFoldDB" id="A0A448KE15"/>
<name>A0A448KE15_9ACTO</name>
<evidence type="ECO:0000256" key="1">
    <source>
        <dbReference type="ARBA" id="ARBA00004651"/>
    </source>
</evidence>
<feature type="transmembrane region" description="Helical" evidence="8">
    <location>
        <begin position="363"/>
        <end position="383"/>
    </location>
</feature>
<proteinExistence type="predicted"/>
<comment type="subcellular location">
    <subcellularLocation>
        <location evidence="1">Cell membrane</location>
        <topology evidence="1">Multi-pass membrane protein</topology>
    </subcellularLocation>
</comment>
<evidence type="ECO:0000256" key="6">
    <source>
        <dbReference type="ARBA" id="ARBA00022989"/>
    </source>
</evidence>
<keyword evidence="5 8" id="KW-0812">Transmembrane</keyword>
<evidence type="ECO:0000256" key="3">
    <source>
        <dbReference type="ARBA" id="ARBA00022676"/>
    </source>
</evidence>
<evidence type="ECO:0008006" key="11">
    <source>
        <dbReference type="Google" id="ProtNLM"/>
    </source>
</evidence>
<keyword evidence="6 8" id="KW-1133">Transmembrane helix</keyword>
<organism evidence="9 10">
    <name type="scientific">Actinomyces slackii</name>
    <dbReference type="NCBI Taxonomy" id="52774"/>
    <lineage>
        <taxon>Bacteria</taxon>
        <taxon>Bacillati</taxon>
        <taxon>Actinomycetota</taxon>
        <taxon>Actinomycetes</taxon>
        <taxon>Actinomycetales</taxon>
        <taxon>Actinomycetaceae</taxon>
        <taxon>Actinomyces</taxon>
    </lineage>
</organism>
<feature type="transmembrane region" description="Helical" evidence="8">
    <location>
        <begin position="114"/>
        <end position="138"/>
    </location>
</feature>
<reference evidence="9 10" key="1">
    <citation type="submission" date="2018-12" db="EMBL/GenBank/DDBJ databases">
        <authorList>
            <consortium name="Pathogen Informatics"/>
        </authorList>
    </citation>
    <scope>NUCLEOTIDE SEQUENCE [LARGE SCALE GENOMIC DNA]</scope>
    <source>
        <strain evidence="9 10">NCTC11923</strain>
    </source>
</reference>
<dbReference type="PANTHER" id="PTHR33908">
    <property type="entry name" value="MANNOSYLTRANSFERASE YKCB-RELATED"/>
    <property type="match status" value="1"/>
</dbReference>
<sequence length="556" mass="59217">MSAAVSTAALPLRHRAAPTTPASAPRVARAGSKDVGRRIVFWSCLLVYGLLGVWLIVNDYIFPDSMSRVANAYYVLFSRDPRLAAIGFVWNPLPSLAVLPLLVVAPVFKFMASGVLAGVIVSVLCGAATVSQTYRLLAMLGSGRLAQGVLTAAMALHPLIVLAAATGASEAMLLVTCLFVTIHLMLWLLEDDPWHLVLVGVGCGTAYFVRYEALAMGPTVGALVLAVSLARSRDRRAPRAAAMTDTLLAVAPLATAFIVWALMSRLIVGSWLETFTSEYGNTAQVGSYRTGIAAATGSTAVERMAHVVEQLANTAPLLLPVVGLAAWVAVMRNDPRIAAPLATFGAILGFQWLTFVAGSSFGWMRFQIAAIPLVVLASGYLAGSLSRAERTGGLVPPAGAGRRAASVAVVAALVLSLPVAWRALANPELAREEHQAALAVREGRYPMLRQAAAQIDGMGLPEGSIITDAAYTFPIILYSDRPKQFIITPDRDFDEVVDDPPAHGVSYALVADETFAPADSVRRRHPHLWDGGGNATLVAAWSNNEGREWRLYQFNP</sequence>
<dbReference type="STRING" id="1278298.GCA_000428685_00801"/>
<dbReference type="GO" id="GO:0009103">
    <property type="term" value="P:lipopolysaccharide biosynthetic process"/>
    <property type="evidence" value="ECO:0007669"/>
    <property type="project" value="UniProtKB-ARBA"/>
</dbReference>
<feature type="transmembrane region" description="Helical" evidence="8">
    <location>
        <begin position="159"/>
        <end position="188"/>
    </location>
</feature>
<feature type="transmembrane region" description="Helical" evidence="8">
    <location>
        <begin position="208"/>
        <end position="230"/>
    </location>
</feature>
<dbReference type="GO" id="GO:0016763">
    <property type="term" value="F:pentosyltransferase activity"/>
    <property type="evidence" value="ECO:0007669"/>
    <property type="project" value="TreeGrafter"/>
</dbReference>
<evidence type="ECO:0000256" key="5">
    <source>
        <dbReference type="ARBA" id="ARBA00022692"/>
    </source>
</evidence>
<keyword evidence="10" id="KW-1185">Reference proteome</keyword>
<keyword evidence="7 8" id="KW-0472">Membrane</keyword>
<dbReference type="KEGG" id="asla:NCTC11923_01792"/>
<gene>
    <name evidence="9" type="ORF">NCTC11923_01792</name>
</gene>
<evidence type="ECO:0000256" key="7">
    <source>
        <dbReference type="ARBA" id="ARBA00023136"/>
    </source>
</evidence>
<keyword evidence="3" id="KW-0328">Glycosyltransferase</keyword>
<dbReference type="PANTHER" id="PTHR33908:SF3">
    <property type="entry name" value="UNDECAPRENYL PHOSPHATE-ALPHA-4-AMINO-4-DEOXY-L-ARABINOSE ARABINOSYL TRANSFERASE"/>
    <property type="match status" value="1"/>
</dbReference>
<accession>A0A448KE15</accession>
<dbReference type="EMBL" id="LR134363">
    <property type="protein sequence ID" value="VEG75138.1"/>
    <property type="molecule type" value="Genomic_DNA"/>
</dbReference>
<evidence type="ECO:0000313" key="9">
    <source>
        <dbReference type="EMBL" id="VEG75138.1"/>
    </source>
</evidence>
<feature type="transmembrane region" description="Helical" evidence="8">
    <location>
        <begin position="311"/>
        <end position="330"/>
    </location>
</feature>
<feature type="transmembrane region" description="Helical" evidence="8">
    <location>
        <begin position="242"/>
        <end position="263"/>
    </location>
</feature>